<proteinExistence type="predicted"/>
<protein>
    <submittedName>
        <fullName evidence="7">Uncharacterized protein</fullName>
    </submittedName>
</protein>
<sequence>QVQDRRIIMHIFSMNGVYSLITLLHHEKYADLFARTDGVIWDSCPIFVDFIPFLRSSNQIMNNMHKKELESGAISDWVLVQVRKTAALVLNLMEAARTWIHVKTGGNVSEVHPYFYLREHPEMPERHTFFYSRPDVFCPAPPIRSFHEYLSEQREKNVDAIYFTDSDHVKHFLAHPVQYNAGIDRMLSFVEQLDHHNDKM</sequence>
<dbReference type="Proteomes" id="UP001432027">
    <property type="component" value="Unassembled WGS sequence"/>
</dbReference>
<dbReference type="Pfam" id="PF05705">
    <property type="entry name" value="DUF829"/>
    <property type="match status" value="1"/>
</dbReference>
<dbReference type="EMBL" id="BTSX01000004">
    <property type="protein sequence ID" value="GMS92780.1"/>
    <property type="molecule type" value="Genomic_DNA"/>
</dbReference>
<dbReference type="PANTHER" id="PTHR12265">
    <property type="entry name" value="TRANSMEMBRANE PROTEIN 53"/>
    <property type="match status" value="1"/>
</dbReference>
<reference evidence="7" key="1">
    <citation type="submission" date="2023-10" db="EMBL/GenBank/DDBJ databases">
        <title>Genome assembly of Pristionchus species.</title>
        <authorList>
            <person name="Yoshida K."/>
            <person name="Sommer R.J."/>
        </authorList>
    </citation>
    <scope>NUCLEOTIDE SEQUENCE</scope>
    <source>
        <strain evidence="7">RS0144</strain>
    </source>
</reference>
<feature type="non-terminal residue" evidence="7">
    <location>
        <position position="1"/>
    </location>
</feature>
<keyword evidence="4" id="KW-0472">Membrane</keyword>
<comment type="subcellular location">
    <subcellularLocation>
        <location evidence="6">Endomembrane system</location>
        <topology evidence="6">Single-pass membrane protein</topology>
    </subcellularLocation>
    <subcellularLocation>
        <location evidence="1">Nucleus membrane</location>
    </subcellularLocation>
</comment>
<evidence type="ECO:0000313" key="7">
    <source>
        <dbReference type="EMBL" id="GMS92780.1"/>
    </source>
</evidence>
<keyword evidence="2" id="KW-0812">Transmembrane</keyword>
<keyword evidence="8" id="KW-1185">Reference proteome</keyword>
<evidence type="ECO:0000256" key="4">
    <source>
        <dbReference type="ARBA" id="ARBA00023136"/>
    </source>
</evidence>
<evidence type="ECO:0000256" key="1">
    <source>
        <dbReference type="ARBA" id="ARBA00004126"/>
    </source>
</evidence>
<evidence type="ECO:0000256" key="5">
    <source>
        <dbReference type="ARBA" id="ARBA00023242"/>
    </source>
</evidence>
<dbReference type="PANTHER" id="PTHR12265:SF30">
    <property type="entry name" value="TRANSMEMBRANE PROTEIN 53"/>
    <property type="match status" value="1"/>
</dbReference>
<keyword evidence="5" id="KW-0539">Nucleus</keyword>
<evidence type="ECO:0000313" key="8">
    <source>
        <dbReference type="Proteomes" id="UP001432027"/>
    </source>
</evidence>
<evidence type="ECO:0000256" key="6">
    <source>
        <dbReference type="ARBA" id="ARBA00037847"/>
    </source>
</evidence>
<dbReference type="AlphaFoldDB" id="A0AAV5TB51"/>
<keyword evidence="3" id="KW-1133">Transmembrane helix</keyword>
<dbReference type="InterPro" id="IPR008547">
    <property type="entry name" value="DUF829_TMEM53"/>
</dbReference>
<evidence type="ECO:0000256" key="2">
    <source>
        <dbReference type="ARBA" id="ARBA00022692"/>
    </source>
</evidence>
<gene>
    <name evidence="7" type="ORF">PENTCL1PPCAC_14955</name>
</gene>
<dbReference type="GO" id="GO:0031965">
    <property type="term" value="C:nuclear membrane"/>
    <property type="evidence" value="ECO:0007669"/>
    <property type="project" value="UniProtKB-SubCell"/>
</dbReference>
<name>A0AAV5TB51_9BILA</name>
<accession>A0AAV5TB51</accession>
<organism evidence="7 8">
    <name type="scientific">Pristionchus entomophagus</name>
    <dbReference type="NCBI Taxonomy" id="358040"/>
    <lineage>
        <taxon>Eukaryota</taxon>
        <taxon>Metazoa</taxon>
        <taxon>Ecdysozoa</taxon>
        <taxon>Nematoda</taxon>
        <taxon>Chromadorea</taxon>
        <taxon>Rhabditida</taxon>
        <taxon>Rhabditina</taxon>
        <taxon>Diplogasteromorpha</taxon>
        <taxon>Diplogasteroidea</taxon>
        <taxon>Neodiplogasteridae</taxon>
        <taxon>Pristionchus</taxon>
    </lineage>
</organism>
<evidence type="ECO:0000256" key="3">
    <source>
        <dbReference type="ARBA" id="ARBA00022989"/>
    </source>
</evidence>
<comment type="caution">
    <text evidence="7">The sequence shown here is derived from an EMBL/GenBank/DDBJ whole genome shotgun (WGS) entry which is preliminary data.</text>
</comment>